<dbReference type="OrthoDB" id="1421156at2759"/>
<dbReference type="EMBL" id="NPHW01002801">
    <property type="protein sequence ID" value="OXV10725.1"/>
    <property type="molecule type" value="Genomic_DNA"/>
</dbReference>
<evidence type="ECO:0000313" key="1">
    <source>
        <dbReference type="EMBL" id="OXV10725.1"/>
    </source>
</evidence>
<evidence type="ECO:0000313" key="2">
    <source>
        <dbReference type="Proteomes" id="UP000243515"/>
    </source>
</evidence>
<organism evidence="1 2">
    <name type="scientific">Elaphomyces granulatus</name>
    <dbReference type="NCBI Taxonomy" id="519963"/>
    <lineage>
        <taxon>Eukaryota</taxon>
        <taxon>Fungi</taxon>
        <taxon>Dikarya</taxon>
        <taxon>Ascomycota</taxon>
        <taxon>Pezizomycotina</taxon>
        <taxon>Eurotiomycetes</taxon>
        <taxon>Eurotiomycetidae</taxon>
        <taxon>Eurotiales</taxon>
        <taxon>Elaphomycetaceae</taxon>
        <taxon>Elaphomyces</taxon>
    </lineage>
</organism>
<evidence type="ECO:0008006" key="3">
    <source>
        <dbReference type="Google" id="ProtNLM"/>
    </source>
</evidence>
<proteinExistence type="predicted"/>
<sequence>MTEDRALIRAVEDVFPTADSMLCIWHANKNILRR</sequence>
<reference evidence="1 2" key="1">
    <citation type="journal article" date="2015" name="Environ. Microbiol.">
        <title>Metagenome sequence of Elaphomyces granulatus from sporocarp tissue reveals Ascomycota ectomycorrhizal fingerprints of genome expansion and a Proteobacteria-rich microbiome.</title>
        <authorList>
            <person name="Quandt C.A."/>
            <person name="Kohler A."/>
            <person name="Hesse C.N."/>
            <person name="Sharpton T.J."/>
            <person name="Martin F."/>
            <person name="Spatafora J.W."/>
        </authorList>
    </citation>
    <scope>NUCLEOTIDE SEQUENCE [LARGE SCALE GENOMIC DNA]</scope>
    <source>
        <strain evidence="1 2">OSC145934</strain>
    </source>
</reference>
<gene>
    <name evidence="1" type="ORF">Egran_01515</name>
</gene>
<feature type="non-terminal residue" evidence="1">
    <location>
        <position position="34"/>
    </location>
</feature>
<protein>
    <recommendedName>
        <fullName evidence="3">MULE transposase domain-containing protein</fullName>
    </recommendedName>
</protein>
<accession>A0A232M2U0</accession>
<keyword evidence="2" id="KW-1185">Reference proteome</keyword>
<dbReference type="AlphaFoldDB" id="A0A232M2U0"/>
<name>A0A232M2U0_9EURO</name>
<dbReference type="Proteomes" id="UP000243515">
    <property type="component" value="Unassembled WGS sequence"/>
</dbReference>
<comment type="caution">
    <text evidence="1">The sequence shown here is derived from an EMBL/GenBank/DDBJ whole genome shotgun (WGS) entry which is preliminary data.</text>
</comment>